<protein>
    <submittedName>
        <fullName evidence="2">Uncharacterized protein</fullName>
    </submittedName>
</protein>
<dbReference type="SUPFAM" id="SSF53098">
    <property type="entry name" value="Ribonuclease H-like"/>
    <property type="match status" value="2"/>
</dbReference>
<proteinExistence type="predicted"/>
<sequence length="339" mass="39691">MRLISYDIGIKNLAYCVIEYEDKQLSIIDWNVMNLLEEAASSQKCSQINKIKGSKQPICQCIKDARFKKGEQYYCTKHAQKSGFIVPTKKQKRGFLKKMGNNELQQLAKTLFLFENLEKAKKDELVDKIMKYYEKQCLELVIEKKEKNAGEADLILIGKRMKKLLDENQITETITHVVIENQISPIATRMKTVQGMLTQYYIDRNIDMFIDFISSVNKLKQFLPSTDLKKKIKKPKLKNTIKLETKNEEMKENENTNDEKEEETEIGSKKDKTTYKDHKKSGIIYCSQIIENNPQFSNWKEKLETKKKDDLADCFLQGLWYFKQKNIISYADDLKINIV</sequence>
<dbReference type="Gene3D" id="3.30.420.10">
    <property type="entry name" value="Ribonuclease H-like superfamily/Ribonuclease H"/>
    <property type="match status" value="1"/>
</dbReference>
<dbReference type="GO" id="GO:0003676">
    <property type="term" value="F:nucleic acid binding"/>
    <property type="evidence" value="ECO:0007669"/>
    <property type="project" value="InterPro"/>
</dbReference>
<name>A0A6C0HU15_9ZZZZ</name>
<evidence type="ECO:0000313" key="2">
    <source>
        <dbReference type="EMBL" id="QHT83787.1"/>
    </source>
</evidence>
<accession>A0A6C0HU15</accession>
<organism evidence="2">
    <name type="scientific">viral metagenome</name>
    <dbReference type="NCBI Taxonomy" id="1070528"/>
    <lineage>
        <taxon>unclassified sequences</taxon>
        <taxon>metagenomes</taxon>
        <taxon>organismal metagenomes</taxon>
    </lineage>
</organism>
<dbReference type="InterPro" id="IPR036397">
    <property type="entry name" value="RNaseH_sf"/>
</dbReference>
<reference evidence="2" key="1">
    <citation type="journal article" date="2020" name="Nature">
        <title>Giant virus diversity and host interactions through global metagenomics.</title>
        <authorList>
            <person name="Schulz F."/>
            <person name="Roux S."/>
            <person name="Paez-Espino D."/>
            <person name="Jungbluth S."/>
            <person name="Walsh D.A."/>
            <person name="Denef V.J."/>
            <person name="McMahon K.D."/>
            <person name="Konstantinidis K.T."/>
            <person name="Eloe-Fadrosh E.A."/>
            <person name="Kyrpides N.C."/>
            <person name="Woyke T."/>
        </authorList>
    </citation>
    <scope>NUCLEOTIDE SEQUENCE</scope>
    <source>
        <strain evidence="2">GVMAG-M-3300023184-168</strain>
    </source>
</reference>
<feature type="compositionally biased region" description="Basic and acidic residues" evidence="1">
    <location>
        <begin position="245"/>
        <end position="258"/>
    </location>
</feature>
<dbReference type="AlphaFoldDB" id="A0A6C0HU15"/>
<dbReference type="InterPro" id="IPR012337">
    <property type="entry name" value="RNaseH-like_sf"/>
</dbReference>
<feature type="region of interest" description="Disordered" evidence="1">
    <location>
        <begin position="245"/>
        <end position="273"/>
    </location>
</feature>
<dbReference type="EMBL" id="MN740011">
    <property type="protein sequence ID" value="QHT83787.1"/>
    <property type="molecule type" value="Genomic_DNA"/>
</dbReference>
<evidence type="ECO:0000256" key="1">
    <source>
        <dbReference type="SAM" id="MobiDB-lite"/>
    </source>
</evidence>